<gene>
    <name evidence="6" type="ORF">NF557_02095</name>
</gene>
<dbReference type="Proteomes" id="UP001056535">
    <property type="component" value="Chromosome"/>
</dbReference>
<dbReference type="InterPro" id="IPR003085">
    <property type="entry name" value="AcuC"/>
</dbReference>
<evidence type="ECO:0000256" key="1">
    <source>
        <dbReference type="ARBA" id="ARBA00005101"/>
    </source>
</evidence>
<dbReference type="PANTHER" id="PTHR10625:SF10">
    <property type="entry name" value="HISTONE DEACETYLASE HDAC1"/>
    <property type="match status" value="1"/>
</dbReference>
<dbReference type="PANTHER" id="PTHR10625">
    <property type="entry name" value="HISTONE DEACETYLASE HDAC1-RELATED"/>
    <property type="match status" value="1"/>
</dbReference>
<dbReference type="Gene3D" id="3.40.800.20">
    <property type="entry name" value="Histone deacetylase domain"/>
    <property type="match status" value="1"/>
</dbReference>
<dbReference type="RefSeq" id="WP_252621449.1">
    <property type="nucleotide sequence ID" value="NZ_CP099490.1"/>
</dbReference>
<reference evidence="6" key="1">
    <citation type="submission" date="2022-06" db="EMBL/GenBank/DDBJ databases">
        <title>Ornithinimicrobium JY.X270.</title>
        <authorList>
            <person name="Huang Y."/>
        </authorList>
    </citation>
    <scope>NUCLEOTIDE SEQUENCE</scope>
    <source>
        <strain evidence="6">JY.X270</strain>
    </source>
</reference>
<evidence type="ECO:0000259" key="5">
    <source>
        <dbReference type="Pfam" id="PF00850"/>
    </source>
</evidence>
<dbReference type="InterPro" id="IPR037138">
    <property type="entry name" value="His_deacetylse_dom_sf"/>
</dbReference>
<dbReference type="InterPro" id="IPR023801">
    <property type="entry name" value="His_deacetylse_dom"/>
</dbReference>
<dbReference type="InterPro" id="IPR023696">
    <property type="entry name" value="Ureohydrolase_dom_sf"/>
</dbReference>
<name>A0ABY4YKH0_9MICO</name>
<dbReference type="SUPFAM" id="SSF52768">
    <property type="entry name" value="Arginase/deacetylase"/>
    <property type="match status" value="1"/>
</dbReference>
<evidence type="ECO:0000256" key="2">
    <source>
        <dbReference type="ARBA" id="ARBA00005947"/>
    </source>
</evidence>
<evidence type="ECO:0000256" key="4">
    <source>
        <dbReference type="ARBA" id="ARBA00022627"/>
    </source>
</evidence>
<keyword evidence="4" id="KW-0006">Acetoin catabolism</keyword>
<feature type="domain" description="Histone deacetylase" evidence="5">
    <location>
        <begin position="21"/>
        <end position="317"/>
    </location>
</feature>
<evidence type="ECO:0000313" key="6">
    <source>
        <dbReference type="EMBL" id="USQ76745.1"/>
    </source>
</evidence>
<sequence length="395" mass="42032">MIGARVVWDQRFMSYDFGPGHPMHPSRLELTHRLCDELGLLDLPGVQVAPAVAATDEQIATVHTPALIAAVQRVSADPSARVDGHGLGGSDTPNFRGMHSATALAVGATVEAAHAVWDGQVQHAVNIAGGLHHGMPNEVAGFCVYNDAGVAIRSLLDAGVARVAYVDVDVHHGDGVERIFWDDPRVLTVSVHETGAALFPGTGFPGDTGGPQAPDSAVNVALPPGTGDAGWLRAIHSVVPHVLRAFRPQIMVTQQGCDAHFADPLSHLAVSIDAMHAAYSLLHDLSHELCEGRWVALGGGGYELIEVVPRAWTHLVAIAAHQPLSLTLDIPEAWREHVARLYGQVAPRRMGDRGGEPITYGTWGAGYEPESPVDTAILATRRAVFPGWGLDPWFD</sequence>
<dbReference type="EMBL" id="CP099490">
    <property type="protein sequence ID" value="USQ76745.1"/>
    <property type="molecule type" value="Genomic_DNA"/>
</dbReference>
<accession>A0ABY4YKH0</accession>
<dbReference type="PRINTS" id="PR01272">
    <property type="entry name" value="ACUCPROTEIN"/>
</dbReference>
<keyword evidence="7" id="KW-1185">Reference proteome</keyword>
<evidence type="ECO:0000313" key="7">
    <source>
        <dbReference type="Proteomes" id="UP001056535"/>
    </source>
</evidence>
<evidence type="ECO:0000256" key="3">
    <source>
        <dbReference type="ARBA" id="ARBA00020218"/>
    </source>
</evidence>
<protein>
    <recommendedName>
        <fullName evidence="3">Acetoin utilization protein AcuC</fullName>
    </recommendedName>
</protein>
<dbReference type="PRINTS" id="PR01270">
    <property type="entry name" value="HDASUPER"/>
</dbReference>
<comment type="similarity">
    <text evidence="2">Belongs to the histone deacetylase family.</text>
</comment>
<proteinExistence type="inferred from homology"/>
<dbReference type="InterPro" id="IPR000286">
    <property type="entry name" value="HDACs"/>
</dbReference>
<dbReference type="CDD" id="cd09994">
    <property type="entry name" value="HDAC_AcuC_like"/>
    <property type="match status" value="1"/>
</dbReference>
<comment type="pathway">
    <text evidence="1">Ketone degradation; acetoin degradation.</text>
</comment>
<organism evidence="6 7">
    <name type="scientific">Ornithinimicrobium cryptoxanthini</name>
    <dbReference type="NCBI Taxonomy" id="2934161"/>
    <lineage>
        <taxon>Bacteria</taxon>
        <taxon>Bacillati</taxon>
        <taxon>Actinomycetota</taxon>
        <taxon>Actinomycetes</taxon>
        <taxon>Micrococcales</taxon>
        <taxon>Ornithinimicrobiaceae</taxon>
        <taxon>Ornithinimicrobium</taxon>
    </lineage>
</organism>
<dbReference type="Pfam" id="PF00850">
    <property type="entry name" value="Hist_deacetyl"/>
    <property type="match status" value="1"/>
</dbReference>